<dbReference type="PRINTS" id="PR00412">
    <property type="entry name" value="EPOXHYDRLASE"/>
</dbReference>
<dbReference type="KEGG" id="madi:A7U43_07940"/>
<name>A0A172UUG1_9MYCO</name>
<organism evidence="3 4">
    <name type="scientific">Mycobacterium adipatum</name>
    <dbReference type="NCBI Taxonomy" id="1682113"/>
    <lineage>
        <taxon>Bacteria</taxon>
        <taxon>Bacillati</taxon>
        <taxon>Actinomycetota</taxon>
        <taxon>Actinomycetes</taxon>
        <taxon>Mycobacteriales</taxon>
        <taxon>Mycobacteriaceae</taxon>
        <taxon>Mycobacterium</taxon>
    </lineage>
</organism>
<dbReference type="InterPro" id="IPR000639">
    <property type="entry name" value="Epox_hydrolase-like"/>
</dbReference>
<dbReference type="GO" id="GO:0016787">
    <property type="term" value="F:hydrolase activity"/>
    <property type="evidence" value="ECO:0007669"/>
    <property type="project" value="UniProtKB-KW"/>
</dbReference>
<evidence type="ECO:0000313" key="3">
    <source>
        <dbReference type="EMBL" id="ANE82731.1"/>
    </source>
</evidence>
<dbReference type="SUPFAM" id="SSF53474">
    <property type="entry name" value="alpha/beta-Hydrolases"/>
    <property type="match status" value="1"/>
</dbReference>
<reference evidence="3 4" key="1">
    <citation type="submission" date="2016-05" db="EMBL/GenBank/DDBJ databases">
        <title>Complete genome sequence of a phthalic acid esters degrading Mycobacterium sp. YC-RL4.</title>
        <authorList>
            <person name="Ren L."/>
            <person name="Fan S."/>
            <person name="Ruth N."/>
            <person name="Jia Y."/>
            <person name="Wang J."/>
            <person name="Qiao C."/>
        </authorList>
    </citation>
    <scope>NUCLEOTIDE SEQUENCE [LARGE SCALE GENOMIC DNA]</scope>
    <source>
        <strain evidence="3 4">YC-RL4</strain>
    </source>
</reference>
<evidence type="ECO:0000313" key="4">
    <source>
        <dbReference type="Proteomes" id="UP000077143"/>
    </source>
</evidence>
<sequence length="296" mass="32841">MGPIHHVVGGQLDIAYERAGKQGGWPVVLLHGFPYDPRCYDEVVDILSANDADVVVPYMRGYGSTRYLNPDTIRSGQQTAFAQDLRDLLDGLGLAKPIVAGFDWGGRAACVGSMLWPELIGGLVSVSGYNVHDIATMSTTPEAPALESRSWYQWYFHSERGRAGLARYRRELARQLWSEWSPTWAVSESTFNASAESFDNPDFVDTVIHSYRHRFGLIAGDPVHEANERIVAAQEPISVPTVVLDAACDPLDEPQSREFHSLHFSNLIDYRIVQTGHNAPQEDPAAFADAIETLRQ</sequence>
<accession>A0A172UUG1</accession>
<dbReference type="RefSeq" id="WP_068002162.1">
    <property type="nucleotide sequence ID" value="NZ_CP015596.1"/>
</dbReference>
<dbReference type="STRING" id="1682113.A7U43_07940"/>
<feature type="domain" description="AB hydrolase-1" evidence="2">
    <location>
        <begin position="26"/>
        <end position="280"/>
    </location>
</feature>
<gene>
    <name evidence="3" type="ORF">A7U43_07940</name>
</gene>
<evidence type="ECO:0000259" key="2">
    <source>
        <dbReference type="Pfam" id="PF00561"/>
    </source>
</evidence>
<proteinExistence type="predicted"/>
<dbReference type="Gene3D" id="3.40.50.1820">
    <property type="entry name" value="alpha/beta hydrolase"/>
    <property type="match status" value="1"/>
</dbReference>
<evidence type="ECO:0000256" key="1">
    <source>
        <dbReference type="ARBA" id="ARBA00022801"/>
    </source>
</evidence>
<dbReference type="OrthoDB" id="2987348at2"/>
<keyword evidence="1 3" id="KW-0378">Hydrolase</keyword>
<dbReference type="EMBL" id="CP015596">
    <property type="protein sequence ID" value="ANE82731.1"/>
    <property type="molecule type" value="Genomic_DNA"/>
</dbReference>
<protein>
    <submittedName>
        <fullName evidence="3">Alpha/beta hydrolase</fullName>
    </submittedName>
</protein>
<dbReference type="InterPro" id="IPR029058">
    <property type="entry name" value="AB_hydrolase_fold"/>
</dbReference>
<dbReference type="Proteomes" id="UP000077143">
    <property type="component" value="Chromosome"/>
</dbReference>
<keyword evidence="4" id="KW-1185">Reference proteome</keyword>
<dbReference type="Pfam" id="PF00561">
    <property type="entry name" value="Abhydrolase_1"/>
    <property type="match status" value="1"/>
</dbReference>
<dbReference type="InterPro" id="IPR000073">
    <property type="entry name" value="AB_hydrolase_1"/>
</dbReference>
<dbReference type="AlphaFoldDB" id="A0A172UUG1"/>
<dbReference type="PANTHER" id="PTHR43329">
    <property type="entry name" value="EPOXIDE HYDROLASE"/>
    <property type="match status" value="1"/>
</dbReference>